<dbReference type="PANTHER" id="PTHR12128">
    <property type="entry name" value="DIHYDRODIPICOLINATE SYNTHASE"/>
    <property type="match status" value="1"/>
</dbReference>
<evidence type="ECO:0000256" key="3">
    <source>
        <dbReference type="PIRNR" id="PIRNR001365"/>
    </source>
</evidence>
<dbReference type="Gene3D" id="3.20.20.70">
    <property type="entry name" value="Aldolase class I"/>
    <property type="match status" value="1"/>
</dbReference>
<dbReference type="PIRSF" id="PIRSF001365">
    <property type="entry name" value="DHDPS"/>
    <property type="match status" value="1"/>
</dbReference>
<dbReference type="OrthoDB" id="199953at2"/>
<dbReference type="InterPro" id="IPR002220">
    <property type="entry name" value="DapA-like"/>
</dbReference>
<dbReference type="RefSeq" id="WP_147702474.1">
    <property type="nucleotide sequence ID" value="NZ_VDUY01000001.1"/>
</dbReference>
<dbReference type="CDD" id="cd00408">
    <property type="entry name" value="DHDPS-like"/>
    <property type="match status" value="1"/>
</dbReference>
<sequence>MHDFKGVYPILATPFRSDERFDEESLRRMLAFMARIGVQGVTVLGVLGEANRMGDREREAIVRTAVEEVGSRMTVIVGISHPGTRATVDLGRMAAELGAHALMVTPSAEPAPNDARVAEYFSRVCEGVSLPVVLQDHPASTGVHMGVPLIAKIVADNPRIACIKAEAVPSAPKIAALKAALSRDLPMLTGLGALYGQFDLEQGSSGYNTGFAFPEVLQAHVAAWQRGDKSLARRVWTHFLPLIVFEQQPGVAVRKELLRRRGLLATGTVRHPGGALSPVSATQLGELLDAVMPGVDITQPLDVAAVIG</sequence>
<dbReference type="Proteomes" id="UP000321548">
    <property type="component" value="Unassembled WGS sequence"/>
</dbReference>
<dbReference type="GO" id="GO:0005829">
    <property type="term" value="C:cytosol"/>
    <property type="evidence" value="ECO:0007669"/>
    <property type="project" value="TreeGrafter"/>
</dbReference>
<gene>
    <name evidence="4" type="ORF">FHP08_01185</name>
</gene>
<dbReference type="PANTHER" id="PTHR12128:SF66">
    <property type="entry name" value="4-HYDROXY-2-OXOGLUTARATE ALDOLASE, MITOCHONDRIAL"/>
    <property type="match status" value="1"/>
</dbReference>
<accession>A0A5C8P4T9</accession>
<dbReference type="SUPFAM" id="SSF51569">
    <property type="entry name" value="Aldolase"/>
    <property type="match status" value="1"/>
</dbReference>
<dbReference type="SMART" id="SM01130">
    <property type="entry name" value="DHDPS"/>
    <property type="match status" value="1"/>
</dbReference>
<dbReference type="Pfam" id="PF00701">
    <property type="entry name" value="DHDPS"/>
    <property type="match status" value="1"/>
</dbReference>
<keyword evidence="5" id="KW-1185">Reference proteome</keyword>
<proteinExistence type="inferred from homology"/>
<dbReference type="GO" id="GO:0008840">
    <property type="term" value="F:4-hydroxy-tetrahydrodipicolinate synthase activity"/>
    <property type="evidence" value="ECO:0007669"/>
    <property type="project" value="TreeGrafter"/>
</dbReference>
<name>A0A5C8P4T9_9BURK</name>
<comment type="similarity">
    <text evidence="1 3">Belongs to the DapA family.</text>
</comment>
<dbReference type="InterPro" id="IPR013785">
    <property type="entry name" value="Aldolase_TIM"/>
</dbReference>
<evidence type="ECO:0000313" key="5">
    <source>
        <dbReference type="Proteomes" id="UP000321548"/>
    </source>
</evidence>
<dbReference type="PRINTS" id="PR00146">
    <property type="entry name" value="DHPICSNTHASE"/>
</dbReference>
<organism evidence="4 5">
    <name type="scientific">Zeimonas arvi</name>
    <dbReference type="NCBI Taxonomy" id="2498847"/>
    <lineage>
        <taxon>Bacteria</taxon>
        <taxon>Pseudomonadati</taxon>
        <taxon>Pseudomonadota</taxon>
        <taxon>Betaproteobacteria</taxon>
        <taxon>Burkholderiales</taxon>
        <taxon>Burkholderiaceae</taxon>
        <taxon>Zeimonas</taxon>
    </lineage>
</organism>
<protein>
    <submittedName>
        <fullName evidence="4">Dihydrodipicolinate synthase family protein</fullName>
    </submittedName>
</protein>
<evidence type="ECO:0000256" key="2">
    <source>
        <dbReference type="ARBA" id="ARBA00023239"/>
    </source>
</evidence>
<reference evidence="4 5" key="1">
    <citation type="submission" date="2019-06" db="EMBL/GenBank/DDBJ databases">
        <title>Quisquiliibacterium sp. nov., isolated from a maize field.</title>
        <authorList>
            <person name="Lin S.-Y."/>
            <person name="Tsai C.-F."/>
            <person name="Young C.-C."/>
        </authorList>
    </citation>
    <scope>NUCLEOTIDE SEQUENCE [LARGE SCALE GENOMIC DNA]</scope>
    <source>
        <strain evidence="4 5">CC-CFT501</strain>
    </source>
</reference>
<keyword evidence="2 3" id="KW-0456">Lyase</keyword>
<comment type="caution">
    <text evidence="4">The sequence shown here is derived from an EMBL/GenBank/DDBJ whole genome shotgun (WGS) entry which is preliminary data.</text>
</comment>
<dbReference type="EMBL" id="VDUY01000001">
    <property type="protein sequence ID" value="TXL68333.1"/>
    <property type="molecule type" value="Genomic_DNA"/>
</dbReference>
<evidence type="ECO:0000313" key="4">
    <source>
        <dbReference type="EMBL" id="TXL68333.1"/>
    </source>
</evidence>
<evidence type="ECO:0000256" key="1">
    <source>
        <dbReference type="ARBA" id="ARBA00007592"/>
    </source>
</evidence>
<dbReference type="AlphaFoldDB" id="A0A5C8P4T9"/>